<dbReference type="Gene3D" id="3.10.28.10">
    <property type="entry name" value="Homing endonucleases"/>
    <property type="match status" value="1"/>
</dbReference>
<dbReference type="InterPro" id="IPR039518">
    <property type="entry name" value="WhiA_LAGLIDADG_dom"/>
</dbReference>
<evidence type="ECO:0000256" key="1">
    <source>
        <dbReference type="ARBA" id="ARBA00022618"/>
    </source>
</evidence>
<dbReference type="Proteomes" id="UP000276301">
    <property type="component" value="Unassembled WGS sequence"/>
</dbReference>
<dbReference type="Pfam" id="PF14527">
    <property type="entry name" value="LAGLIDADG_WhiA"/>
    <property type="match status" value="1"/>
</dbReference>
<dbReference type="NCBIfam" id="TIGR00647">
    <property type="entry name" value="DNA_bind_WhiA"/>
    <property type="match status" value="1"/>
</dbReference>
<dbReference type="GO" id="GO:0051301">
    <property type="term" value="P:cell division"/>
    <property type="evidence" value="ECO:0007669"/>
    <property type="project" value="UniProtKB-UniRule"/>
</dbReference>
<evidence type="ECO:0000259" key="6">
    <source>
        <dbReference type="Pfam" id="PF14527"/>
    </source>
</evidence>
<dbReference type="InterPro" id="IPR023054">
    <property type="entry name" value="Sporulation_regulator_WhiA_C"/>
</dbReference>
<protein>
    <recommendedName>
        <fullName evidence="4">Probable cell division protein WhiA</fullName>
    </recommendedName>
</protein>
<evidence type="ECO:0000256" key="2">
    <source>
        <dbReference type="ARBA" id="ARBA00023125"/>
    </source>
</evidence>
<dbReference type="PANTHER" id="PTHR37307:SF1">
    <property type="entry name" value="CELL DIVISION PROTEIN WHIA-RELATED"/>
    <property type="match status" value="1"/>
</dbReference>
<proteinExistence type="inferred from homology"/>
<name>A0A498CSM5_9FIRM</name>
<keyword evidence="8" id="KW-1185">Reference proteome</keyword>
<gene>
    <name evidence="4 7" type="primary">whiA</name>
    <name evidence="7" type="ORF">D4A47_00995</name>
</gene>
<keyword evidence="2 4" id="KW-0238">DNA-binding</keyword>
<dbReference type="RefSeq" id="WP_121585671.1">
    <property type="nucleotide sequence ID" value="NZ_RCHT01000001.1"/>
</dbReference>
<comment type="caution">
    <text evidence="7">The sequence shown here is derived from an EMBL/GenBank/DDBJ whole genome shotgun (WGS) entry which is preliminary data.</text>
</comment>
<dbReference type="GO" id="GO:0003677">
    <property type="term" value="F:DNA binding"/>
    <property type="evidence" value="ECO:0007669"/>
    <property type="project" value="UniProtKB-UniRule"/>
</dbReference>
<keyword evidence="1 4" id="KW-0132">Cell division</keyword>
<dbReference type="GO" id="GO:0043937">
    <property type="term" value="P:regulation of sporulation"/>
    <property type="evidence" value="ECO:0007669"/>
    <property type="project" value="InterPro"/>
</dbReference>
<dbReference type="InterPro" id="IPR003802">
    <property type="entry name" value="Sporulation_regulator_WhiA"/>
</dbReference>
<evidence type="ECO:0000259" key="5">
    <source>
        <dbReference type="Pfam" id="PF02650"/>
    </source>
</evidence>
<evidence type="ECO:0000313" key="7">
    <source>
        <dbReference type="EMBL" id="RLL14590.1"/>
    </source>
</evidence>
<accession>A0A498CSM5</accession>
<dbReference type="AlphaFoldDB" id="A0A498CSM5"/>
<evidence type="ECO:0000256" key="4">
    <source>
        <dbReference type="HAMAP-Rule" id="MF_01420"/>
    </source>
</evidence>
<dbReference type="HAMAP" id="MF_01420">
    <property type="entry name" value="HTH_type_WhiA"/>
    <property type="match status" value="1"/>
</dbReference>
<dbReference type="InterPro" id="IPR027434">
    <property type="entry name" value="Homing_endonucl"/>
</dbReference>
<evidence type="ECO:0000313" key="8">
    <source>
        <dbReference type="Proteomes" id="UP000276301"/>
    </source>
</evidence>
<dbReference type="PANTHER" id="PTHR37307">
    <property type="entry name" value="CELL DIVISION PROTEIN WHIA-RELATED"/>
    <property type="match status" value="1"/>
</dbReference>
<feature type="domain" description="WhiA LAGLIDADG-like" evidence="6">
    <location>
        <begin position="121"/>
        <end position="212"/>
    </location>
</feature>
<evidence type="ECO:0000256" key="3">
    <source>
        <dbReference type="ARBA" id="ARBA00023306"/>
    </source>
</evidence>
<organism evidence="7 8">
    <name type="scientific">Anaerotruncus massiliensis</name>
    <name type="common">ex Liu et al. 2021</name>
    <dbReference type="NCBI Taxonomy" id="2321404"/>
    <lineage>
        <taxon>Bacteria</taxon>
        <taxon>Bacillati</taxon>
        <taxon>Bacillota</taxon>
        <taxon>Clostridia</taxon>
        <taxon>Eubacteriales</taxon>
        <taxon>Oscillospiraceae</taxon>
        <taxon>Anaerotruncus</taxon>
    </lineage>
</organism>
<dbReference type="Pfam" id="PF02650">
    <property type="entry name" value="HTH_WhiA"/>
    <property type="match status" value="1"/>
</dbReference>
<sequence>MSFAYRIKSEICNNRPFRQRRRWALAYGLLLFGRAFGPEEISLHTEHKFVARLYADSISDLVGLGGSITLREVKRKDRRSVYLVTVDSLSDRVAVLSRFGCRAGEDPRRVDFAHVPEEEAAAFLSGAFLACGAVSDPEKGYRVEFATQHQPLADDLAALLAEYLAPPKRTVRRNDYLLYYKESENIEDLLTYLGAPKSSLELMEVKIVKELRNRVNRATNCETANISKTVNAALSQIEDIRLIEASGGIGSLDEELRELARLRLQNPDMSLRELGKALTSPISRSGVNHRLRRISEYAAELRRKEHKEEQA</sequence>
<comment type="function">
    <text evidence="4">Involved in cell division and chromosome segregation.</text>
</comment>
<dbReference type="EMBL" id="RCHT01000001">
    <property type="protein sequence ID" value="RLL14590.1"/>
    <property type="molecule type" value="Genomic_DNA"/>
</dbReference>
<keyword evidence="3 4" id="KW-0131">Cell cycle</keyword>
<feature type="domain" description="Sporulation regulator WhiA C-terminal" evidence="5">
    <location>
        <begin position="215"/>
        <end position="298"/>
    </location>
</feature>
<dbReference type="SUPFAM" id="SSF55608">
    <property type="entry name" value="Homing endonucleases"/>
    <property type="match status" value="1"/>
</dbReference>
<reference evidence="7 8" key="1">
    <citation type="submission" date="2018-10" db="EMBL/GenBank/DDBJ databases">
        <title>Anaerotruncus faecis sp. nov., isolated from human feces.</title>
        <authorList>
            <person name="Wang Y.-J."/>
        </authorList>
    </citation>
    <scope>NUCLEOTIDE SEQUENCE [LARGE SCALE GENOMIC DNA]</scope>
    <source>
        <strain evidence="7 8">22A2-44</strain>
    </source>
</reference>
<comment type="similarity">
    <text evidence="4">Belongs to the WhiA family.</text>
</comment>